<dbReference type="PANTHER" id="PTHR10192">
    <property type="entry name" value="MOLYBDOPTERIN BIOSYNTHESIS PROTEIN"/>
    <property type="match status" value="1"/>
</dbReference>
<evidence type="ECO:0000256" key="2">
    <source>
        <dbReference type="ARBA" id="ARBA00002901"/>
    </source>
</evidence>
<keyword evidence="8 11" id="KW-0460">Magnesium</keyword>
<gene>
    <name evidence="13" type="ORF">FHW12_000447</name>
</gene>
<dbReference type="EMBL" id="JACGXL010000001">
    <property type="protein sequence ID" value="MBA8886256.1"/>
    <property type="molecule type" value="Genomic_DNA"/>
</dbReference>
<proteinExistence type="inferred from homology"/>
<dbReference type="UniPathway" id="UPA00344"/>
<evidence type="ECO:0000256" key="1">
    <source>
        <dbReference type="ARBA" id="ARBA00001946"/>
    </source>
</evidence>
<evidence type="ECO:0000313" key="13">
    <source>
        <dbReference type="EMBL" id="MBA8886256.1"/>
    </source>
</evidence>
<comment type="pathway">
    <text evidence="3 11">Cofactor biosynthesis; molybdopterin biosynthesis.</text>
</comment>
<dbReference type="GO" id="GO:0006777">
    <property type="term" value="P:Mo-molybdopterin cofactor biosynthetic process"/>
    <property type="evidence" value="ECO:0007669"/>
    <property type="project" value="UniProtKB-UniRule"/>
</dbReference>
<dbReference type="Pfam" id="PF00994">
    <property type="entry name" value="MoCF_biosynth"/>
    <property type="match status" value="1"/>
</dbReference>
<evidence type="ECO:0000256" key="11">
    <source>
        <dbReference type="RuleBase" id="RU365090"/>
    </source>
</evidence>
<keyword evidence="7 11" id="KW-0479">Metal-binding</keyword>
<comment type="caution">
    <text evidence="13">The sequence shown here is derived from an EMBL/GenBank/DDBJ whole genome shotgun (WGS) entry which is preliminary data.</text>
</comment>
<dbReference type="GO" id="GO:0061599">
    <property type="term" value="F:molybdopterin molybdotransferase activity"/>
    <property type="evidence" value="ECO:0007669"/>
    <property type="project" value="UniProtKB-UniRule"/>
</dbReference>
<dbReference type="SUPFAM" id="SSF53218">
    <property type="entry name" value="Molybdenum cofactor biosynthesis proteins"/>
    <property type="match status" value="1"/>
</dbReference>
<dbReference type="CDD" id="cd00887">
    <property type="entry name" value="MoeA"/>
    <property type="match status" value="1"/>
</dbReference>
<evidence type="ECO:0000256" key="9">
    <source>
        <dbReference type="ARBA" id="ARBA00023150"/>
    </source>
</evidence>
<sequence length="417" mass="44042">MPPGHAPSAEFPTRLSVADARTRVLALCAERRHASERVALENALGRVLAADLVAACDQPPFANAAMDGYALRGEELPREGERRFRVAAQMFAGAPADVAFGRGECVRITTGAPLPRGADTVVIKENVRVDGDVVVVAAGEHAGANVRPAGEDIRAGEQALRSGDTLTPARLGVLAACGHAHARVARRPRVALFVTGDELVPPEQALGYGQIHDSNRYSLGGMLRTLGIEPEPVGHLRDDPDALRAALLDAARRCDVVISSGGVSAGEADYMPRLVAELGHVHFWKVRMKPGMPILCGGIDGALVFALPGNPVSTLATFQLFVRPALLALQGSNEADAAPRKARLAVPLAKRHERAEYLRAHLEWRDDGGSWATPLEKQGSGMLRGIADADVLVALPEGAREFEAGAVVDILPLPGLG</sequence>
<keyword evidence="9 11" id="KW-0501">Molybdenum cofactor biosynthesis</keyword>
<dbReference type="InterPro" id="IPR036688">
    <property type="entry name" value="MoeA_C_domain_IV_sf"/>
</dbReference>
<dbReference type="EC" id="2.10.1.1" evidence="11"/>
<keyword evidence="6 11" id="KW-0808">Transferase</keyword>
<dbReference type="RefSeq" id="WP_182529350.1">
    <property type="nucleotide sequence ID" value="NZ_JACGXL010000001.1"/>
</dbReference>
<evidence type="ECO:0000313" key="14">
    <source>
        <dbReference type="Proteomes" id="UP000550401"/>
    </source>
</evidence>
<evidence type="ECO:0000256" key="8">
    <source>
        <dbReference type="ARBA" id="ARBA00022842"/>
    </source>
</evidence>
<dbReference type="AlphaFoldDB" id="A0A839EV13"/>
<dbReference type="InterPro" id="IPR005111">
    <property type="entry name" value="MoeA_C_domain_IV"/>
</dbReference>
<dbReference type="Gene3D" id="2.170.190.11">
    <property type="entry name" value="Molybdopterin biosynthesis moea protein, domain 3"/>
    <property type="match status" value="1"/>
</dbReference>
<keyword evidence="5 11" id="KW-0500">Molybdenum</keyword>
<evidence type="ECO:0000256" key="7">
    <source>
        <dbReference type="ARBA" id="ARBA00022723"/>
    </source>
</evidence>
<feature type="domain" description="MoaB/Mog" evidence="12">
    <location>
        <begin position="191"/>
        <end position="328"/>
    </location>
</feature>
<dbReference type="SUPFAM" id="SSF63867">
    <property type="entry name" value="MoeA C-terminal domain-like"/>
    <property type="match status" value="1"/>
</dbReference>
<dbReference type="Proteomes" id="UP000550401">
    <property type="component" value="Unassembled WGS sequence"/>
</dbReference>
<dbReference type="GO" id="GO:0046872">
    <property type="term" value="F:metal ion binding"/>
    <property type="evidence" value="ECO:0007669"/>
    <property type="project" value="UniProtKB-UniRule"/>
</dbReference>
<organism evidence="13 14">
    <name type="scientific">Dokdonella fugitiva</name>
    <dbReference type="NCBI Taxonomy" id="328517"/>
    <lineage>
        <taxon>Bacteria</taxon>
        <taxon>Pseudomonadati</taxon>
        <taxon>Pseudomonadota</taxon>
        <taxon>Gammaproteobacteria</taxon>
        <taxon>Lysobacterales</taxon>
        <taxon>Rhodanobacteraceae</taxon>
        <taxon>Dokdonella</taxon>
    </lineage>
</organism>
<comment type="cofactor">
    <cofactor evidence="1 11">
        <name>Mg(2+)</name>
        <dbReference type="ChEBI" id="CHEBI:18420"/>
    </cofactor>
</comment>
<comment type="catalytic activity">
    <reaction evidence="10">
        <text>adenylyl-molybdopterin + molybdate = Mo-molybdopterin + AMP + H(+)</text>
        <dbReference type="Rhea" id="RHEA:35047"/>
        <dbReference type="ChEBI" id="CHEBI:15378"/>
        <dbReference type="ChEBI" id="CHEBI:36264"/>
        <dbReference type="ChEBI" id="CHEBI:62727"/>
        <dbReference type="ChEBI" id="CHEBI:71302"/>
        <dbReference type="ChEBI" id="CHEBI:456215"/>
        <dbReference type="EC" id="2.10.1.1"/>
    </reaction>
</comment>
<dbReference type="Pfam" id="PF03454">
    <property type="entry name" value="MoeA_C"/>
    <property type="match status" value="1"/>
</dbReference>
<dbReference type="Gene3D" id="2.40.340.10">
    <property type="entry name" value="MoeA, C-terminal, domain IV"/>
    <property type="match status" value="1"/>
</dbReference>
<reference evidence="13 14" key="1">
    <citation type="submission" date="2020-07" db="EMBL/GenBank/DDBJ databases">
        <title>Genomic Encyclopedia of Type Strains, Phase IV (KMG-V): Genome sequencing to study the core and pangenomes of soil and plant-associated prokaryotes.</title>
        <authorList>
            <person name="Whitman W."/>
        </authorList>
    </citation>
    <scope>NUCLEOTIDE SEQUENCE [LARGE SCALE GENOMIC DNA]</scope>
    <source>
        <strain evidence="13 14">RH2WT43</strain>
    </source>
</reference>
<dbReference type="SUPFAM" id="SSF63882">
    <property type="entry name" value="MoeA N-terminal region -like"/>
    <property type="match status" value="1"/>
</dbReference>
<dbReference type="NCBIfam" id="TIGR00177">
    <property type="entry name" value="molyb_syn"/>
    <property type="match status" value="1"/>
</dbReference>
<comment type="similarity">
    <text evidence="4 11">Belongs to the MoeA family.</text>
</comment>
<dbReference type="FunFam" id="3.40.980.10:FF:000004">
    <property type="entry name" value="Molybdopterin molybdenumtransferase"/>
    <property type="match status" value="1"/>
</dbReference>
<evidence type="ECO:0000256" key="10">
    <source>
        <dbReference type="ARBA" id="ARBA00047317"/>
    </source>
</evidence>
<evidence type="ECO:0000256" key="4">
    <source>
        <dbReference type="ARBA" id="ARBA00010763"/>
    </source>
</evidence>
<evidence type="ECO:0000256" key="6">
    <source>
        <dbReference type="ARBA" id="ARBA00022679"/>
    </source>
</evidence>
<dbReference type="InterPro" id="IPR005110">
    <property type="entry name" value="MoeA_linker/N"/>
</dbReference>
<keyword evidence="14" id="KW-1185">Reference proteome</keyword>
<dbReference type="GO" id="GO:0005829">
    <property type="term" value="C:cytosol"/>
    <property type="evidence" value="ECO:0007669"/>
    <property type="project" value="TreeGrafter"/>
</dbReference>
<protein>
    <recommendedName>
        <fullName evidence="11">Molybdopterin molybdenumtransferase</fullName>
        <ecNumber evidence="11">2.10.1.1</ecNumber>
    </recommendedName>
</protein>
<dbReference type="PANTHER" id="PTHR10192:SF5">
    <property type="entry name" value="GEPHYRIN"/>
    <property type="match status" value="1"/>
</dbReference>
<evidence type="ECO:0000256" key="5">
    <source>
        <dbReference type="ARBA" id="ARBA00022505"/>
    </source>
</evidence>
<name>A0A839EV13_9GAMM</name>
<evidence type="ECO:0000259" key="12">
    <source>
        <dbReference type="SMART" id="SM00852"/>
    </source>
</evidence>
<accession>A0A839EV13</accession>
<evidence type="ECO:0000256" key="3">
    <source>
        <dbReference type="ARBA" id="ARBA00005046"/>
    </source>
</evidence>
<comment type="function">
    <text evidence="2 11">Catalyzes the insertion of molybdate into adenylated molybdopterin with the concomitant release of AMP.</text>
</comment>
<dbReference type="InterPro" id="IPR001453">
    <property type="entry name" value="MoaB/Mog_dom"/>
</dbReference>
<dbReference type="InterPro" id="IPR036135">
    <property type="entry name" value="MoeA_linker/N_sf"/>
</dbReference>
<dbReference type="InterPro" id="IPR036425">
    <property type="entry name" value="MoaB/Mog-like_dom_sf"/>
</dbReference>
<dbReference type="SMART" id="SM00852">
    <property type="entry name" value="MoCF_biosynth"/>
    <property type="match status" value="1"/>
</dbReference>
<dbReference type="InterPro" id="IPR038987">
    <property type="entry name" value="MoeA-like"/>
</dbReference>
<dbReference type="Gene3D" id="3.90.105.10">
    <property type="entry name" value="Molybdopterin biosynthesis moea protein, domain 2"/>
    <property type="match status" value="1"/>
</dbReference>
<dbReference type="Gene3D" id="3.40.980.10">
    <property type="entry name" value="MoaB/Mog-like domain"/>
    <property type="match status" value="1"/>
</dbReference>
<dbReference type="Pfam" id="PF03453">
    <property type="entry name" value="MoeA_N"/>
    <property type="match status" value="1"/>
</dbReference>
<dbReference type="NCBIfam" id="NF045515">
    <property type="entry name" value="Glp_gephyrin"/>
    <property type="match status" value="1"/>
</dbReference>